<evidence type="ECO:0000259" key="23">
    <source>
        <dbReference type="Pfam" id="PF02875"/>
    </source>
</evidence>
<comment type="catalytic activity">
    <reaction evidence="20">
        <text>(6R)-5,10-methylenetetrahydrofolyl-(gamma-L-Glu)(n) + L-glutamate + ATP = (6R)-5,10-methylenetetrahydrofolyl-(gamma-L-Glu)(n+1) + ADP + phosphate + H(+)</text>
        <dbReference type="Rhea" id="RHEA:51912"/>
        <dbReference type="Rhea" id="RHEA-COMP:13257"/>
        <dbReference type="Rhea" id="RHEA-COMP:13258"/>
        <dbReference type="ChEBI" id="CHEBI:15378"/>
        <dbReference type="ChEBI" id="CHEBI:29985"/>
        <dbReference type="ChEBI" id="CHEBI:30616"/>
        <dbReference type="ChEBI" id="CHEBI:43474"/>
        <dbReference type="ChEBI" id="CHEBI:136572"/>
        <dbReference type="ChEBI" id="CHEBI:456216"/>
        <dbReference type="EC" id="6.3.2.17"/>
    </reaction>
</comment>
<dbReference type="EMBL" id="PJCH01000005">
    <property type="protein sequence ID" value="PQA88450.1"/>
    <property type="molecule type" value="Genomic_DNA"/>
</dbReference>
<evidence type="ECO:0000256" key="3">
    <source>
        <dbReference type="ARBA" id="ARBA00004799"/>
    </source>
</evidence>
<evidence type="ECO:0000256" key="5">
    <source>
        <dbReference type="ARBA" id="ARBA00008276"/>
    </source>
</evidence>
<dbReference type="InterPro" id="IPR001645">
    <property type="entry name" value="Folylpolyglutamate_synth"/>
</dbReference>
<evidence type="ECO:0000256" key="16">
    <source>
        <dbReference type="ARBA" id="ARBA00030592"/>
    </source>
</evidence>
<dbReference type="SUPFAM" id="SSF53623">
    <property type="entry name" value="MurD-like peptide ligases, catalytic domain"/>
    <property type="match status" value="1"/>
</dbReference>
<comment type="cofactor">
    <cofactor evidence="1">
        <name>Mg(2+)</name>
        <dbReference type="ChEBI" id="CHEBI:18420"/>
    </cofactor>
</comment>
<dbReference type="UniPathway" id="UPA00077">
    <property type="reaction ID" value="UER00157"/>
</dbReference>
<reference evidence="25 26" key="1">
    <citation type="submission" date="2017-12" db="EMBL/GenBank/DDBJ databases">
        <authorList>
            <person name="Hurst M.R.H."/>
        </authorList>
    </citation>
    <scope>NUCLEOTIDE SEQUENCE [LARGE SCALE GENOMIC DNA]</scope>
    <source>
        <strain evidence="25 26">SY-3-19</strain>
    </source>
</reference>
<dbReference type="Gene3D" id="3.40.1190.10">
    <property type="entry name" value="Mur-like, catalytic domain"/>
    <property type="match status" value="1"/>
</dbReference>
<feature type="domain" description="Mur ligase central" evidence="24">
    <location>
        <begin position="46"/>
        <end position="262"/>
    </location>
</feature>
<dbReference type="InterPro" id="IPR018109">
    <property type="entry name" value="Folylpolyglutamate_synth_CS"/>
</dbReference>
<keyword evidence="10" id="KW-0479">Metal-binding</keyword>
<dbReference type="GO" id="GO:0046654">
    <property type="term" value="P:tetrahydrofolate biosynthetic process"/>
    <property type="evidence" value="ECO:0007669"/>
    <property type="project" value="UniProtKB-UniPathway"/>
</dbReference>
<dbReference type="GO" id="GO:0005524">
    <property type="term" value="F:ATP binding"/>
    <property type="evidence" value="ECO:0007669"/>
    <property type="project" value="UniProtKB-KW"/>
</dbReference>
<sequence>MSDVETVLAEIANRRPIVIDLSLDRIKRALARLGDPQKKLPPFFHVAGTNGKGSTVAFLRAILDAAGKSVHVYTSPHLVRFNERILVAGKEISDDALIDALKRVDAAMGEDMLTYFETTTCAAFLAFAETKADYAVIEVGLGGRLDATNVMEAPLAAIVTPVDLDHQAFLGDTLLEVAGEKAGIFRRGAPAVISPQGPDAMAALQSHAQKIGADIHAYGEQWSVHSEHGRLIYQDDDGLCDLDPPRLPGAHQIENAGTTVAAIRAADLKLDNATLSKGLVNASWPARMQRLTRGPLIDLARGALGEEPEVWLDGGHNPHAGRAISALMADLEARSPKPLVMISGMQANKDAAGYFAPFAGLARKVFCVAADHDGVLAPKEVAAAAKKGGLTVEPCASLEEAMKKACSETQNEPPRLLISGSLYLAGEILSENG</sequence>
<evidence type="ECO:0000256" key="10">
    <source>
        <dbReference type="ARBA" id="ARBA00022723"/>
    </source>
</evidence>
<comment type="similarity">
    <text evidence="5 22">Belongs to the folylpolyglutamate synthase family.</text>
</comment>
<feature type="domain" description="Mur ligase C-terminal" evidence="23">
    <location>
        <begin position="309"/>
        <end position="421"/>
    </location>
</feature>
<dbReference type="GO" id="GO:0046656">
    <property type="term" value="P:folic acid biosynthetic process"/>
    <property type="evidence" value="ECO:0007669"/>
    <property type="project" value="UniProtKB-KW"/>
</dbReference>
<evidence type="ECO:0000256" key="17">
    <source>
        <dbReference type="ARBA" id="ARBA00032510"/>
    </source>
</evidence>
<dbReference type="RefSeq" id="WP_104829694.1">
    <property type="nucleotide sequence ID" value="NZ_PJCH01000005.1"/>
</dbReference>
<dbReference type="GO" id="GO:0008841">
    <property type="term" value="F:dihydrofolate synthase activity"/>
    <property type="evidence" value="ECO:0007669"/>
    <property type="project" value="UniProtKB-EC"/>
</dbReference>
<keyword evidence="9 22" id="KW-0436">Ligase</keyword>
<evidence type="ECO:0000256" key="1">
    <source>
        <dbReference type="ARBA" id="ARBA00001946"/>
    </source>
</evidence>
<proteinExistence type="inferred from homology"/>
<accession>A0A2S7K7H7</accession>
<evidence type="ECO:0000256" key="20">
    <source>
        <dbReference type="ARBA" id="ARBA00049035"/>
    </source>
</evidence>
<evidence type="ECO:0000256" key="12">
    <source>
        <dbReference type="ARBA" id="ARBA00022840"/>
    </source>
</evidence>
<comment type="pathway">
    <text evidence="3">Cofactor biosynthesis; tetrahydrofolate biosynthesis; 7,8-dihydrofolate from 2-amino-4-hydroxy-6-hydroxymethyl-7,8-dihydropteridine diphosphate and 4-aminobenzoate: step 2/2.</text>
</comment>
<evidence type="ECO:0000256" key="21">
    <source>
        <dbReference type="ARBA" id="ARBA00049161"/>
    </source>
</evidence>
<dbReference type="Pfam" id="PF08245">
    <property type="entry name" value="Mur_ligase_M"/>
    <property type="match status" value="1"/>
</dbReference>
<evidence type="ECO:0000256" key="15">
    <source>
        <dbReference type="ARBA" id="ARBA00030048"/>
    </source>
</evidence>
<dbReference type="InterPro" id="IPR004101">
    <property type="entry name" value="Mur_ligase_C"/>
</dbReference>
<evidence type="ECO:0000256" key="13">
    <source>
        <dbReference type="ARBA" id="ARBA00022842"/>
    </source>
</evidence>
<evidence type="ECO:0000256" key="14">
    <source>
        <dbReference type="ARBA" id="ARBA00022909"/>
    </source>
</evidence>
<keyword evidence="11 22" id="KW-0547">Nucleotide-binding</keyword>
<dbReference type="FunFam" id="3.40.1190.10:FF:000011">
    <property type="entry name" value="Folylpolyglutamate synthase/dihydrofolate synthase"/>
    <property type="match status" value="1"/>
</dbReference>
<dbReference type="SUPFAM" id="SSF53244">
    <property type="entry name" value="MurD-like peptide ligases, peptide-binding domain"/>
    <property type="match status" value="1"/>
</dbReference>
<dbReference type="GO" id="GO:0046872">
    <property type="term" value="F:metal ion binding"/>
    <property type="evidence" value="ECO:0007669"/>
    <property type="project" value="UniProtKB-KW"/>
</dbReference>
<evidence type="ECO:0000256" key="4">
    <source>
        <dbReference type="ARBA" id="ARBA00005150"/>
    </source>
</evidence>
<protein>
    <recommendedName>
        <fullName evidence="8">Dihydrofolate synthase/folylpolyglutamate synthase</fullName>
        <ecNumber evidence="6">6.3.2.12</ecNumber>
        <ecNumber evidence="7">6.3.2.17</ecNumber>
    </recommendedName>
    <alternativeName>
        <fullName evidence="17">Folylpoly-gamma-glutamate synthetase-dihydrofolate synthetase</fullName>
    </alternativeName>
    <alternativeName>
        <fullName evidence="15">Folylpolyglutamate synthetase</fullName>
    </alternativeName>
    <alternativeName>
        <fullName evidence="16">Tetrahydrofolylpolyglutamate synthase</fullName>
    </alternativeName>
</protein>
<evidence type="ECO:0000313" key="26">
    <source>
        <dbReference type="Proteomes" id="UP000239504"/>
    </source>
</evidence>
<organism evidence="25 26">
    <name type="scientific">Hyphococcus luteus</name>
    <dbReference type="NCBI Taxonomy" id="2058213"/>
    <lineage>
        <taxon>Bacteria</taxon>
        <taxon>Pseudomonadati</taxon>
        <taxon>Pseudomonadota</taxon>
        <taxon>Alphaproteobacteria</taxon>
        <taxon>Parvularculales</taxon>
        <taxon>Parvularculaceae</taxon>
        <taxon>Hyphococcus</taxon>
    </lineage>
</organism>
<keyword evidence="14" id="KW-0289">Folate biosynthesis</keyword>
<comment type="catalytic activity">
    <reaction evidence="21">
        <text>7,8-dihydropteroate + L-glutamate + ATP = 7,8-dihydrofolate + ADP + phosphate + H(+)</text>
        <dbReference type="Rhea" id="RHEA:23584"/>
        <dbReference type="ChEBI" id="CHEBI:15378"/>
        <dbReference type="ChEBI" id="CHEBI:17839"/>
        <dbReference type="ChEBI" id="CHEBI:29985"/>
        <dbReference type="ChEBI" id="CHEBI:30616"/>
        <dbReference type="ChEBI" id="CHEBI:43474"/>
        <dbReference type="ChEBI" id="CHEBI:57451"/>
        <dbReference type="ChEBI" id="CHEBI:456216"/>
        <dbReference type="EC" id="6.3.2.12"/>
    </reaction>
</comment>
<dbReference type="PANTHER" id="PTHR11136:SF0">
    <property type="entry name" value="DIHYDROFOLATE SYNTHETASE-RELATED"/>
    <property type="match status" value="1"/>
</dbReference>
<dbReference type="OrthoDB" id="9809356at2"/>
<dbReference type="InterPro" id="IPR036615">
    <property type="entry name" value="Mur_ligase_C_dom_sf"/>
</dbReference>
<dbReference type="Proteomes" id="UP000239504">
    <property type="component" value="Unassembled WGS sequence"/>
</dbReference>
<comment type="function">
    <text evidence="2">Functions in two distinct reactions of the de novo folate biosynthetic pathway. Catalyzes the addition of a glutamate residue to dihydropteroate (7,8-dihydropteroate or H2Pte) to form dihydrofolate (7,8-dihydrofolate monoglutamate or H2Pte-Glu). Also catalyzes successive additions of L-glutamate to tetrahydrofolate or 10-formyltetrahydrofolate or 5,10-methylenetetrahydrofolate, leading to folylpolyglutamate derivatives.</text>
</comment>
<keyword evidence="12 22" id="KW-0067">ATP-binding</keyword>
<evidence type="ECO:0000256" key="19">
    <source>
        <dbReference type="ARBA" id="ARBA00047808"/>
    </source>
</evidence>
<comment type="pathway">
    <text evidence="4">Cofactor biosynthesis; tetrahydrofolylpolyglutamate biosynthesis.</text>
</comment>
<evidence type="ECO:0000256" key="11">
    <source>
        <dbReference type="ARBA" id="ARBA00022741"/>
    </source>
</evidence>
<dbReference type="InterPro" id="IPR013221">
    <property type="entry name" value="Mur_ligase_cen"/>
</dbReference>
<evidence type="ECO:0000256" key="18">
    <source>
        <dbReference type="ARBA" id="ARBA00047493"/>
    </source>
</evidence>
<dbReference type="EC" id="6.3.2.17" evidence="7"/>
<dbReference type="PANTHER" id="PTHR11136">
    <property type="entry name" value="FOLYLPOLYGLUTAMATE SYNTHASE-RELATED"/>
    <property type="match status" value="1"/>
</dbReference>
<dbReference type="AlphaFoldDB" id="A0A2S7K7H7"/>
<dbReference type="PROSITE" id="PS01012">
    <property type="entry name" value="FOLYLPOLYGLU_SYNT_2"/>
    <property type="match status" value="1"/>
</dbReference>
<keyword evidence="26" id="KW-1185">Reference proteome</keyword>
<dbReference type="GO" id="GO:0005737">
    <property type="term" value="C:cytoplasm"/>
    <property type="evidence" value="ECO:0007669"/>
    <property type="project" value="TreeGrafter"/>
</dbReference>
<name>A0A2S7K7H7_9PROT</name>
<evidence type="ECO:0000256" key="6">
    <source>
        <dbReference type="ARBA" id="ARBA00013023"/>
    </source>
</evidence>
<gene>
    <name evidence="25" type="ORF">CW354_09175</name>
</gene>
<dbReference type="PIRSF" id="PIRSF001563">
    <property type="entry name" value="Folylpolyglu_synth"/>
    <property type="match status" value="1"/>
</dbReference>
<keyword evidence="13" id="KW-0460">Magnesium</keyword>
<evidence type="ECO:0000313" key="25">
    <source>
        <dbReference type="EMBL" id="PQA88450.1"/>
    </source>
</evidence>
<dbReference type="Gene3D" id="3.90.190.20">
    <property type="entry name" value="Mur ligase, C-terminal domain"/>
    <property type="match status" value="1"/>
</dbReference>
<evidence type="ECO:0000259" key="24">
    <source>
        <dbReference type="Pfam" id="PF08245"/>
    </source>
</evidence>
<dbReference type="NCBIfam" id="TIGR01499">
    <property type="entry name" value="folC"/>
    <property type="match status" value="1"/>
</dbReference>
<evidence type="ECO:0000256" key="7">
    <source>
        <dbReference type="ARBA" id="ARBA00013025"/>
    </source>
</evidence>
<evidence type="ECO:0000256" key="8">
    <source>
        <dbReference type="ARBA" id="ARBA00019357"/>
    </source>
</evidence>
<dbReference type="EC" id="6.3.2.12" evidence="6"/>
<comment type="catalytic activity">
    <reaction evidence="19">
        <text>10-formyltetrahydrofolyl-(gamma-L-Glu)(n) + L-glutamate + ATP = 10-formyltetrahydrofolyl-(gamma-L-Glu)(n+1) + ADP + phosphate + H(+)</text>
        <dbReference type="Rhea" id="RHEA:51904"/>
        <dbReference type="Rhea" id="RHEA-COMP:13088"/>
        <dbReference type="Rhea" id="RHEA-COMP:14300"/>
        <dbReference type="ChEBI" id="CHEBI:15378"/>
        <dbReference type="ChEBI" id="CHEBI:29985"/>
        <dbReference type="ChEBI" id="CHEBI:30616"/>
        <dbReference type="ChEBI" id="CHEBI:43474"/>
        <dbReference type="ChEBI" id="CHEBI:134413"/>
        <dbReference type="ChEBI" id="CHEBI:456216"/>
        <dbReference type="EC" id="6.3.2.17"/>
    </reaction>
</comment>
<dbReference type="InterPro" id="IPR036565">
    <property type="entry name" value="Mur-like_cat_sf"/>
</dbReference>
<dbReference type="GO" id="GO:0004326">
    <property type="term" value="F:tetrahydrofolylpolyglutamate synthase activity"/>
    <property type="evidence" value="ECO:0007669"/>
    <property type="project" value="UniProtKB-EC"/>
</dbReference>
<evidence type="ECO:0000256" key="2">
    <source>
        <dbReference type="ARBA" id="ARBA00002714"/>
    </source>
</evidence>
<comment type="catalytic activity">
    <reaction evidence="18">
        <text>(6S)-5,6,7,8-tetrahydrofolyl-(gamma-L-Glu)(n) + L-glutamate + ATP = (6S)-5,6,7,8-tetrahydrofolyl-(gamma-L-Glu)(n+1) + ADP + phosphate + H(+)</text>
        <dbReference type="Rhea" id="RHEA:10580"/>
        <dbReference type="Rhea" id="RHEA-COMP:14738"/>
        <dbReference type="Rhea" id="RHEA-COMP:14740"/>
        <dbReference type="ChEBI" id="CHEBI:15378"/>
        <dbReference type="ChEBI" id="CHEBI:29985"/>
        <dbReference type="ChEBI" id="CHEBI:30616"/>
        <dbReference type="ChEBI" id="CHEBI:43474"/>
        <dbReference type="ChEBI" id="CHEBI:141005"/>
        <dbReference type="ChEBI" id="CHEBI:456216"/>
        <dbReference type="EC" id="6.3.2.17"/>
    </reaction>
</comment>
<evidence type="ECO:0000256" key="9">
    <source>
        <dbReference type="ARBA" id="ARBA00022598"/>
    </source>
</evidence>
<evidence type="ECO:0000256" key="22">
    <source>
        <dbReference type="PIRNR" id="PIRNR001563"/>
    </source>
</evidence>
<comment type="caution">
    <text evidence="25">The sequence shown here is derived from an EMBL/GenBank/DDBJ whole genome shotgun (WGS) entry which is preliminary data.</text>
</comment>
<dbReference type="Pfam" id="PF02875">
    <property type="entry name" value="Mur_ligase_C"/>
    <property type="match status" value="1"/>
</dbReference>